<dbReference type="PROSITE" id="PS00061">
    <property type="entry name" value="ADH_SHORT"/>
    <property type="match status" value="1"/>
</dbReference>
<protein>
    <submittedName>
        <fullName evidence="4">SDR family oxidoreductase</fullName>
    </submittedName>
</protein>
<accession>A0A556AYI3</accession>
<dbReference type="Gene3D" id="3.40.50.720">
    <property type="entry name" value="NAD(P)-binding Rossmann-like Domain"/>
    <property type="match status" value="1"/>
</dbReference>
<dbReference type="FunFam" id="3.40.50.720:FF:000084">
    <property type="entry name" value="Short-chain dehydrogenase reductase"/>
    <property type="match status" value="1"/>
</dbReference>
<dbReference type="InterPro" id="IPR002347">
    <property type="entry name" value="SDR_fam"/>
</dbReference>
<dbReference type="OrthoDB" id="9803333at2"/>
<reference evidence="4 5" key="1">
    <citation type="submission" date="2019-07" db="EMBL/GenBank/DDBJ databases">
        <title>Qingshengfaniella alkalisoli gen. nov., sp. nov., isolated from saline soil.</title>
        <authorList>
            <person name="Xu L."/>
            <person name="Huang X.-X."/>
            <person name="Sun J.-Q."/>
        </authorList>
    </citation>
    <scope>NUCLEOTIDE SEQUENCE [LARGE SCALE GENOMIC DNA]</scope>
    <source>
        <strain evidence="4 5">DSM 27279</strain>
    </source>
</reference>
<dbReference type="InterPro" id="IPR036291">
    <property type="entry name" value="NAD(P)-bd_dom_sf"/>
</dbReference>
<keyword evidence="5" id="KW-1185">Reference proteome</keyword>
<organism evidence="4 5">
    <name type="scientific">Verticiella sediminum</name>
    <dbReference type="NCBI Taxonomy" id="1247510"/>
    <lineage>
        <taxon>Bacteria</taxon>
        <taxon>Pseudomonadati</taxon>
        <taxon>Pseudomonadota</taxon>
        <taxon>Betaproteobacteria</taxon>
        <taxon>Burkholderiales</taxon>
        <taxon>Alcaligenaceae</taxon>
        <taxon>Verticiella</taxon>
    </lineage>
</organism>
<dbReference type="PRINTS" id="PR00080">
    <property type="entry name" value="SDRFAMILY"/>
</dbReference>
<comment type="caution">
    <text evidence="4">The sequence shown here is derived from an EMBL/GenBank/DDBJ whole genome shotgun (WGS) entry which is preliminary data.</text>
</comment>
<gene>
    <name evidence="4" type="ORF">FOZ76_04105</name>
</gene>
<evidence type="ECO:0000313" key="4">
    <source>
        <dbReference type="EMBL" id="TSH97978.1"/>
    </source>
</evidence>
<evidence type="ECO:0000313" key="5">
    <source>
        <dbReference type="Proteomes" id="UP000318405"/>
    </source>
</evidence>
<proteinExistence type="inferred from homology"/>
<dbReference type="PANTHER" id="PTHR42760">
    <property type="entry name" value="SHORT-CHAIN DEHYDROGENASES/REDUCTASES FAMILY MEMBER"/>
    <property type="match status" value="1"/>
</dbReference>
<dbReference type="GO" id="GO:0016616">
    <property type="term" value="F:oxidoreductase activity, acting on the CH-OH group of donors, NAD or NADP as acceptor"/>
    <property type="evidence" value="ECO:0007669"/>
    <property type="project" value="TreeGrafter"/>
</dbReference>
<evidence type="ECO:0000256" key="2">
    <source>
        <dbReference type="ARBA" id="ARBA00023002"/>
    </source>
</evidence>
<dbReference type="RefSeq" id="WP_143946860.1">
    <property type="nucleotide sequence ID" value="NZ_BAABMB010000004.1"/>
</dbReference>
<dbReference type="GO" id="GO:0048038">
    <property type="term" value="F:quinone binding"/>
    <property type="evidence" value="ECO:0007669"/>
    <property type="project" value="TreeGrafter"/>
</dbReference>
<sequence length="257" mass="27184">MAYTPFDLTGKVALVTGGNGGIGLGFARALAQAGADIAIWGTNAGKNAAAAREIEGLGRRALALECDVGDEAAVQQAFARTLETLGRVDGCFANAGVSGRGVGSFRDMSSEEWHRVLRVNLDGVFYTFREAARHMAQREGGGVLVGTASLAAIEGAPRNEHYAATKGGLISMVRGLAVEHARFGVRAHAVLPGWIETDMTARKTADDKFRGAVMPRIPMRRWGTGDDFGGIAVYLMSDASRYHTGDTFVIDGGYALF</sequence>
<dbReference type="PANTHER" id="PTHR42760:SF133">
    <property type="entry name" value="3-OXOACYL-[ACYL-CARRIER-PROTEIN] REDUCTASE"/>
    <property type="match status" value="1"/>
</dbReference>
<dbReference type="AlphaFoldDB" id="A0A556AYI3"/>
<keyword evidence="2" id="KW-0560">Oxidoreductase</keyword>
<evidence type="ECO:0000259" key="3">
    <source>
        <dbReference type="SMART" id="SM00822"/>
    </source>
</evidence>
<dbReference type="SMART" id="SM00822">
    <property type="entry name" value="PKS_KR"/>
    <property type="match status" value="1"/>
</dbReference>
<dbReference type="Proteomes" id="UP000318405">
    <property type="component" value="Unassembled WGS sequence"/>
</dbReference>
<dbReference type="PRINTS" id="PR00081">
    <property type="entry name" value="GDHRDH"/>
</dbReference>
<dbReference type="Pfam" id="PF13561">
    <property type="entry name" value="adh_short_C2"/>
    <property type="match status" value="1"/>
</dbReference>
<name>A0A556AYI3_9BURK</name>
<evidence type="ECO:0000256" key="1">
    <source>
        <dbReference type="ARBA" id="ARBA00006484"/>
    </source>
</evidence>
<feature type="domain" description="Ketoreductase" evidence="3">
    <location>
        <begin position="11"/>
        <end position="197"/>
    </location>
</feature>
<dbReference type="EMBL" id="VLTJ01000007">
    <property type="protein sequence ID" value="TSH97978.1"/>
    <property type="molecule type" value="Genomic_DNA"/>
</dbReference>
<dbReference type="InterPro" id="IPR057326">
    <property type="entry name" value="KR_dom"/>
</dbReference>
<dbReference type="SUPFAM" id="SSF51735">
    <property type="entry name" value="NAD(P)-binding Rossmann-fold domains"/>
    <property type="match status" value="1"/>
</dbReference>
<comment type="similarity">
    <text evidence="1">Belongs to the short-chain dehydrogenases/reductases (SDR) family.</text>
</comment>
<dbReference type="GO" id="GO:0006633">
    <property type="term" value="P:fatty acid biosynthetic process"/>
    <property type="evidence" value="ECO:0007669"/>
    <property type="project" value="TreeGrafter"/>
</dbReference>
<dbReference type="InterPro" id="IPR020904">
    <property type="entry name" value="Sc_DH/Rdtase_CS"/>
</dbReference>